<proteinExistence type="predicted"/>
<keyword evidence="4" id="KW-0833">Ubl conjugation pathway</keyword>
<feature type="compositionally biased region" description="Basic and acidic residues" evidence="6">
    <location>
        <begin position="491"/>
        <end position="509"/>
    </location>
</feature>
<keyword evidence="2" id="KW-0479">Metal-binding</keyword>
<evidence type="ECO:0000256" key="2">
    <source>
        <dbReference type="ARBA" id="ARBA00022723"/>
    </source>
</evidence>
<feature type="region of interest" description="Disordered" evidence="6">
    <location>
        <begin position="1"/>
        <end position="67"/>
    </location>
</feature>
<gene>
    <name evidence="8" type="ORF">SEMRO_508_G156860.1</name>
</gene>
<evidence type="ECO:0000313" key="9">
    <source>
        <dbReference type="Proteomes" id="UP001153069"/>
    </source>
</evidence>
<reference evidence="8" key="1">
    <citation type="submission" date="2020-06" db="EMBL/GenBank/DDBJ databases">
        <authorList>
            <consortium name="Plant Systems Biology data submission"/>
        </authorList>
    </citation>
    <scope>NUCLEOTIDE SEQUENCE</scope>
    <source>
        <strain evidence="8">D6</strain>
    </source>
</reference>
<evidence type="ECO:0000256" key="4">
    <source>
        <dbReference type="ARBA" id="ARBA00022786"/>
    </source>
</evidence>
<dbReference type="CDD" id="cd20336">
    <property type="entry name" value="Rcat_RBR"/>
    <property type="match status" value="1"/>
</dbReference>
<evidence type="ECO:0000259" key="7">
    <source>
        <dbReference type="Pfam" id="PF01485"/>
    </source>
</evidence>
<dbReference type="Proteomes" id="UP001153069">
    <property type="component" value="Unassembled WGS sequence"/>
</dbReference>
<evidence type="ECO:0000313" key="8">
    <source>
        <dbReference type="EMBL" id="CAB9511898.1"/>
    </source>
</evidence>
<dbReference type="Gene3D" id="1.20.120.1750">
    <property type="match status" value="1"/>
</dbReference>
<sequence>MSSKRPGTVDYSHFDNIDCSSSSEEEEEEDYAEDRARNGPIMAMQRATAQRQHREEEAKPPAKVPKISNTKDAISNLAFLQKAWGNTTTITTTGNNEKLCASCHAHSPHYKCSRCQITCLACPGSHFMCTECTGVYVKSVLSDLESSYPPKCSMCKAHFDLGHFERQLTSKQQLQVQLFAAQRKLLPGQELMQCSSCNALEIVTPTKKAPLVLWWCKVCFHGTCVVCQKALPLACQKGAVNTAKHSHELCLRFHHVKTAMEQALEKGSKMACPGCGLAGRKDDACTHMTCPKCETKWCYVCGLDVHQCDKAPPRRHRENDEDDDVDDIFLHNQDWQYNPARCPMYLTQILEVDLGWMGENWEANARDEDFDDDERCLDYFHRFQTIRLLQQVRAEVGTKEFDAAFEAFDSLRNSGYTLEEIISTDTTTLIDREDFRRYKSEQGDEDNGMLVDGATENVARMPVADGQWDKNSAMAAEEDAQVNDALARSEVSARKDEQVRNALRESQGD</sequence>
<evidence type="ECO:0000256" key="3">
    <source>
        <dbReference type="ARBA" id="ARBA00022771"/>
    </source>
</evidence>
<feature type="compositionally biased region" description="Acidic residues" evidence="6">
    <location>
        <begin position="23"/>
        <end position="32"/>
    </location>
</feature>
<protein>
    <submittedName>
        <fullName evidence="8">IBR domain</fullName>
    </submittedName>
</protein>
<evidence type="ECO:0000256" key="6">
    <source>
        <dbReference type="SAM" id="MobiDB-lite"/>
    </source>
</evidence>
<keyword evidence="3" id="KW-0863">Zinc-finger</keyword>
<dbReference type="OrthoDB" id="10009520at2759"/>
<dbReference type="Pfam" id="PF01485">
    <property type="entry name" value="IBR"/>
    <property type="match status" value="1"/>
</dbReference>
<dbReference type="InterPro" id="IPR051628">
    <property type="entry name" value="LUBAC_E3_Ligases"/>
</dbReference>
<feature type="region of interest" description="Disordered" evidence="6">
    <location>
        <begin position="469"/>
        <end position="509"/>
    </location>
</feature>
<dbReference type="EMBL" id="CAICTM010000507">
    <property type="protein sequence ID" value="CAB9511898.1"/>
    <property type="molecule type" value="Genomic_DNA"/>
</dbReference>
<evidence type="ECO:0000256" key="1">
    <source>
        <dbReference type="ARBA" id="ARBA00004906"/>
    </source>
</evidence>
<feature type="domain" description="IBR" evidence="7">
    <location>
        <begin position="259"/>
        <end position="307"/>
    </location>
</feature>
<keyword evidence="9" id="KW-1185">Reference proteome</keyword>
<organism evidence="8 9">
    <name type="scientific">Seminavis robusta</name>
    <dbReference type="NCBI Taxonomy" id="568900"/>
    <lineage>
        <taxon>Eukaryota</taxon>
        <taxon>Sar</taxon>
        <taxon>Stramenopiles</taxon>
        <taxon>Ochrophyta</taxon>
        <taxon>Bacillariophyta</taxon>
        <taxon>Bacillariophyceae</taxon>
        <taxon>Bacillariophycidae</taxon>
        <taxon>Naviculales</taxon>
        <taxon>Naviculaceae</taxon>
        <taxon>Seminavis</taxon>
    </lineage>
</organism>
<comment type="pathway">
    <text evidence="1">Protein modification; protein ubiquitination.</text>
</comment>
<keyword evidence="5" id="KW-0862">Zinc</keyword>
<comment type="caution">
    <text evidence="8">The sequence shown here is derived from an EMBL/GenBank/DDBJ whole genome shotgun (WGS) entry which is preliminary data.</text>
</comment>
<dbReference type="InterPro" id="IPR002867">
    <property type="entry name" value="IBR_dom"/>
</dbReference>
<name>A0A9N8HEC4_9STRA</name>
<dbReference type="AlphaFoldDB" id="A0A9N8HEC4"/>
<dbReference type="SUPFAM" id="SSF57850">
    <property type="entry name" value="RING/U-box"/>
    <property type="match status" value="1"/>
</dbReference>
<dbReference type="GO" id="GO:0008270">
    <property type="term" value="F:zinc ion binding"/>
    <property type="evidence" value="ECO:0007669"/>
    <property type="project" value="UniProtKB-KW"/>
</dbReference>
<evidence type="ECO:0000256" key="5">
    <source>
        <dbReference type="ARBA" id="ARBA00022833"/>
    </source>
</evidence>
<accession>A0A9N8HEC4</accession>
<dbReference type="PANTHER" id="PTHR22770">
    <property type="entry name" value="UBIQUITIN CONJUGATING ENZYME 7 INTERACTING PROTEIN-RELATED"/>
    <property type="match status" value="1"/>
</dbReference>